<sequence>MHWKQKVFLSSVMGLGVFAMIAAIAKTVELRIIGQDDFTYAMAKLAICSGLEGNLVLISASIPTVTPVFKASRNFSDGRRGGADNLNTFLLWKQAQVKNSEGSHGSFKPLGEPTLAAGIRSNEEQKVLQTEAYALRPMDGDDVRDDMAGIRKDISVSITFDQGQQSAQTQHRAREQAWGTEM</sequence>
<evidence type="ECO:0000256" key="6">
    <source>
        <dbReference type="SAM" id="MobiDB-lite"/>
    </source>
</evidence>
<keyword evidence="9" id="KW-1185">Reference proteome</keyword>
<evidence type="ECO:0000256" key="5">
    <source>
        <dbReference type="ARBA" id="ARBA00038359"/>
    </source>
</evidence>
<evidence type="ECO:0000256" key="3">
    <source>
        <dbReference type="ARBA" id="ARBA00022989"/>
    </source>
</evidence>
<evidence type="ECO:0000313" key="9">
    <source>
        <dbReference type="Proteomes" id="UP001369815"/>
    </source>
</evidence>
<reference evidence="8 9" key="1">
    <citation type="journal article" date="2024" name="Front Chem Biol">
        <title>Unveiling the potential of Daldinia eschscholtzii MFLUCC 19-0629 through bioactivity and bioinformatics studies for enhanced sustainable agriculture production.</title>
        <authorList>
            <person name="Brooks S."/>
            <person name="Weaver J.A."/>
            <person name="Klomchit A."/>
            <person name="Alharthi S.A."/>
            <person name="Onlamun T."/>
            <person name="Nurani R."/>
            <person name="Vong T.K."/>
            <person name="Alberti F."/>
            <person name="Greco C."/>
        </authorList>
    </citation>
    <scope>NUCLEOTIDE SEQUENCE [LARGE SCALE GENOMIC DNA]</scope>
    <source>
        <strain evidence="8">MFLUCC 19-0629</strain>
    </source>
</reference>
<accession>A0AAX6MBA1</accession>
<dbReference type="InterPro" id="IPR052337">
    <property type="entry name" value="SAT4-like"/>
</dbReference>
<dbReference type="InterPro" id="IPR049326">
    <property type="entry name" value="Rhodopsin_dom_fungi"/>
</dbReference>
<gene>
    <name evidence="8" type="ORF">Daesc_009553</name>
</gene>
<comment type="caution">
    <text evidence="8">The sequence shown here is derived from an EMBL/GenBank/DDBJ whole genome shotgun (WGS) entry which is preliminary data.</text>
</comment>
<dbReference type="AlphaFoldDB" id="A0AAX6MBA1"/>
<feature type="compositionally biased region" description="Polar residues" evidence="6">
    <location>
        <begin position="161"/>
        <end position="170"/>
    </location>
</feature>
<dbReference type="PANTHER" id="PTHR33048">
    <property type="entry name" value="PTH11-LIKE INTEGRAL MEMBRANE PROTEIN (AFU_ORTHOLOGUE AFUA_5G11245)"/>
    <property type="match status" value="1"/>
</dbReference>
<keyword evidence="4" id="KW-0472">Membrane</keyword>
<name>A0AAX6MBA1_9PEZI</name>
<protein>
    <recommendedName>
        <fullName evidence="7">Rhodopsin domain-containing protein</fullName>
    </recommendedName>
</protein>
<dbReference type="EMBL" id="JBANMG010000009">
    <property type="protein sequence ID" value="KAK6949472.1"/>
    <property type="molecule type" value="Genomic_DNA"/>
</dbReference>
<evidence type="ECO:0000256" key="1">
    <source>
        <dbReference type="ARBA" id="ARBA00004141"/>
    </source>
</evidence>
<feature type="region of interest" description="Disordered" evidence="6">
    <location>
        <begin position="161"/>
        <end position="182"/>
    </location>
</feature>
<dbReference type="Proteomes" id="UP001369815">
    <property type="component" value="Unassembled WGS sequence"/>
</dbReference>
<proteinExistence type="inferred from homology"/>
<organism evidence="8 9">
    <name type="scientific">Daldinia eschscholtzii</name>
    <dbReference type="NCBI Taxonomy" id="292717"/>
    <lineage>
        <taxon>Eukaryota</taxon>
        <taxon>Fungi</taxon>
        <taxon>Dikarya</taxon>
        <taxon>Ascomycota</taxon>
        <taxon>Pezizomycotina</taxon>
        <taxon>Sordariomycetes</taxon>
        <taxon>Xylariomycetidae</taxon>
        <taxon>Xylariales</taxon>
        <taxon>Hypoxylaceae</taxon>
        <taxon>Daldinia</taxon>
    </lineage>
</organism>
<dbReference type="Pfam" id="PF20684">
    <property type="entry name" value="Fung_rhodopsin"/>
    <property type="match status" value="1"/>
</dbReference>
<evidence type="ECO:0000259" key="7">
    <source>
        <dbReference type="Pfam" id="PF20684"/>
    </source>
</evidence>
<evidence type="ECO:0000313" key="8">
    <source>
        <dbReference type="EMBL" id="KAK6949472.1"/>
    </source>
</evidence>
<keyword evidence="2" id="KW-0812">Transmembrane</keyword>
<comment type="similarity">
    <text evidence="5">Belongs to the SAT4 family.</text>
</comment>
<dbReference type="PANTHER" id="PTHR33048:SF47">
    <property type="entry name" value="INTEGRAL MEMBRANE PROTEIN-RELATED"/>
    <property type="match status" value="1"/>
</dbReference>
<evidence type="ECO:0000256" key="2">
    <source>
        <dbReference type="ARBA" id="ARBA00022692"/>
    </source>
</evidence>
<evidence type="ECO:0000256" key="4">
    <source>
        <dbReference type="ARBA" id="ARBA00023136"/>
    </source>
</evidence>
<comment type="subcellular location">
    <subcellularLocation>
        <location evidence="1">Membrane</location>
        <topology evidence="1">Multi-pass membrane protein</topology>
    </subcellularLocation>
</comment>
<feature type="domain" description="Rhodopsin" evidence="7">
    <location>
        <begin position="1"/>
        <end position="70"/>
    </location>
</feature>
<dbReference type="GO" id="GO:0016020">
    <property type="term" value="C:membrane"/>
    <property type="evidence" value="ECO:0007669"/>
    <property type="project" value="UniProtKB-SubCell"/>
</dbReference>
<keyword evidence="3" id="KW-1133">Transmembrane helix</keyword>